<feature type="domain" description="Pectate lyase" evidence="10">
    <location>
        <begin position="646"/>
        <end position="856"/>
    </location>
</feature>
<dbReference type="Pfam" id="PF00544">
    <property type="entry name" value="Pectate_lyase_4"/>
    <property type="match status" value="1"/>
</dbReference>
<dbReference type="Gene3D" id="2.160.20.10">
    <property type="entry name" value="Single-stranded right-handed beta-helix, Pectin lyase-like"/>
    <property type="match status" value="1"/>
</dbReference>
<dbReference type="Pfam" id="PF13004">
    <property type="entry name" value="BACON"/>
    <property type="match status" value="6"/>
</dbReference>
<dbReference type="PROSITE" id="PS51257">
    <property type="entry name" value="PROKAR_LIPOPROTEIN"/>
    <property type="match status" value="1"/>
</dbReference>
<keyword evidence="5" id="KW-0479">Metal-binding</keyword>
<dbReference type="Gene3D" id="2.60.120.200">
    <property type="match status" value="1"/>
</dbReference>
<evidence type="ECO:0000256" key="2">
    <source>
        <dbReference type="ARBA" id="ARBA00001913"/>
    </source>
</evidence>
<name>A0A5J4SKL4_9ZZZZ</name>
<dbReference type="InterPro" id="IPR013783">
    <property type="entry name" value="Ig-like_fold"/>
</dbReference>
<dbReference type="InterPro" id="IPR045032">
    <property type="entry name" value="PEL"/>
</dbReference>
<dbReference type="SMART" id="SM00656">
    <property type="entry name" value="Amb_all"/>
    <property type="match status" value="1"/>
</dbReference>
<dbReference type="InterPro" id="IPR002022">
    <property type="entry name" value="Pec_lyase"/>
</dbReference>
<gene>
    <name evidence="11" type="ORF">EZS27_006743</name>
</gene>
<comment type="catalytic activity">
    <reaction evidence="1">
        <text>Eliminative cleavage of (1-&gt;4)-alpha-D-galacturonan to give oligosaccharides with 4-deoxy-alpha-D-galact-4-enuronosyl groups at their non-reducing ends.</text>
        <dbReference type="EC" id="4.2.2.2"/>
    </reaction>
</comment>
<feature type="region of interest" description="Disordered" evidence="9">
    <location>
        <begin position="959"/>
        <end position="979"/>
    </location>
</feature>
<dbReference type="UniPathway" id="UPA00545">
    <property type="reaction ID" value="UER00824"/>
</dbReference>
<dbReference type="Gene3D" id="2.60.40.10">
    <property type="entry name" value="Immunoglobulins"/>
    <property type="match status" value="6"/>
</dbReference>
<dbReference type="GO" id="GO:0030570">
    <property type="term" value="F:pectate lyase activity"/>
    <property type="evidence" value="ECO:0007669"/>
    <property type="project" value="UniProtKB-EC"/>
</dbReference>
<evidence type="ECO:0000256" key="6">
    <source>
        <dbReference type="ARBA" id="ARBA00022729"/>
    </source>
</evidence>
<dbReference type="InterPro" id="IPR024361">
    <property type="entry name" value="BACON"/>
</dbReference>
<evidence type="ECO:0000256" key="7">
    <source>
        <dbReference type="ARBA" id="ARBA00022837"/>
    </source>
</evidence>
<dbReference type="EC" id="4.2.2.2" evidence="4"/>
<protein>
    <recommendedName>
        <fullName evidence="4">pectate lyase</fullName>
        <ecNumber evidence="4">4.2.2.2</ecNumber>
    </recommendedName>
</protein>
<dbReference type="GO" id="GO:0046872">
    <property type="term" value="F:metal ion binding"/>
    <property type="evidence" value="ECO:0007669"/>
    <property type="project" value="UniProtKB-KW"/>
</dbReference>
<evidence type="ECO:0000256" key="5">
    <source>
        <dbReference type="ARBA" id="ARBA00022723"/>
    </source>
</evidence>
<keyword evidence="7" id="KW-0106">Calcium</keyword>
<evidence type="ECO:0000256" key="3">
    <source>
        <dbReference type="ARBA" id="ARBA00005220"/>
    </source>
</evidence>
<evidence type="ECO:0000256" key="8">
    <source>
        <dbReference type="ARBA" id="ARBA00023239"/>
    </source>
</evidence>
<evidence type="ECO:0000256" key="1">
    <source>
        <dbReference type="ARBA" id="ARBA00000695"/>
    </source>
</evidence>
<evidence type="ECO:0000256" key="4">
    <source>
        <dbReference type="ARBA" id="ARBA00012272"/>
    </source>
</evidence>
<evidence type="ECO:0000256" key="9">
    <source>
        <dbReference type="SAM" id="MobiDB-lite"/>
    </source>
</evidence>
<comment type="caution">
    <text evidence="11">The sequence shown here is derived from an EMBL/GenBank/DDBJ whole genome shotgun (WGS) entry which is preliminary data.</text>
</comment>
<comment type="cofactor">
    <cofactor evidence="2">
        <name>Ca(2+)</name>
        <dbReference type="ChEBI" id="CHEBI:29108"/>
    </cofactor>
</comment>
<dbReference type="PANTHER" id="PTHR31683:SF18">
    <property type="entry name" value="PECTATE LYASE 21-RELATED"/>
    <property type="match status" value="1"/>
</dbReference>
<organism evidence="11">
    <name type="scientific">termite gut metagenome</name>
    <dbReference type="NCBI Taxonomy" id="433724"/>
    <lineage>
        <taxon>unclassified sequences</taxon>
        <taxon>metagenomes</taxon>
        <taxon>organismal metagenomes</taxon>
    </lineage>
</organism>
<dbReference type="InterPro" id="IPR011050">
    <property type="entry name" value="Pectin_lyase_fold/virulence"/>
</dbReference>
<dbReference type="InterPro" id="IPR018082">
    <property type="entry name" value="AmbAllergen"/>
</dbReference>
<sequence length="1175" mass="126889">MKKQVFFWRNLVGMLPFLFLGTGCDSTSDDPEPFLRINEENQSITFSSEESSQTIAVETNTSEWTVYVSAEGRSWCNAVKKGESIVVSVEKNEGLSKRSTTLTAISRNITVEVTVTQLEVTPVLQIKEDDKTITFETFGSDVPVAITTNLSADEWDVVFSDQTASEWCHIQKGNNQFTISVDENIGTEARTAEITITSNQIPADQQPKISVLQFGTAYTLVVPENNKSFTAASDNSTVTLQTNIPSGQWSYVVNAAVEGWCHVVVVKTADNKDNQLKITVDANSGLELRTAVITISSDLLPDARPTITVTQAGVTPKFEIEGNGITKEIEIVGETFIVPVNTNIPLEEWAVALSNDDATKSWCHVVKADDKLTITIDENTGENAREVTITISSKYIPEAQQPAINVIQFGTKPVLQIPAGYNKTQSFAYAGGNSPEVFLTTNIPDGDITITYDVQPVDNWCVATIVDKKLTITVEKNTGQTDRTVVVTLNASGVDPVTISVTQEHPALGIAPADATQEFEAAGGSKAVIIETNIPTGNWKFASDNDDSWCHITKNDKQLTIQVDANNSGNERTVVLTLSSDDLPDVTQTITVHQKGAEPYVPPVVGTVELDKLYGYATAGAGTTGGASATATNIHHFDNGVAFRTWLAAREKAKSLVPAIVWLSGTFNKGDGRDSSSPWFDIKRTSNITITGVDGFTMKNVGFFLNEATNIIIRNIYIEMPKADNGADGISMQESNNVWVDHCTFKSVNQTSDYEDGSCDITHGTYNVTVSWNHFINTQKTSLVGHSNSESADVKITATFHHNFFDQSNSRHPRVRYGKAHVYNNYFNRVSTYGVGSAYGAMVLVENNYFDGVHLPTDICTYPAKSSGSNLDGSVAGYLFEAGNTYVNKPSNASNPYPFTNVEYKAYNGEKLVTPLTYNDFKPAYDYIVDASETIKDVVSSGVGVDKLGYQTAPIPVDNGGIQGGGGDPDPGTPGIDDPGTDLGNGWFVKYMGPSSGGSFISNGSDISINGKGKFESGNQSFTFVYQELSGDFVITAKLNSFTNATNSNQAEAGLLLTPDISKESSQFIYGFGGKGGNNAYNYLHRLSADTNRGSSTLTAPTGSNDDVYLKLERVGTIYKASYSLDGGTTYGASKNGDFITLPDKLYVGLAVSGASSEATAVFSNVKINEELQSF</sequence>
<dbReference type="PRINTS" id="PR00807">
    <property type="entry name" value="AMBALLERGEN"/>
</dbReference>
<accession>A0A5J4SKL4</accession>
<dbReference type="AlphaFoldDB" id="A0A5J4SKL4"/>
<dbReference type="EMBL" id="SNRY01000159">
    <property type="protein sequence ID" value="KAA6345715.1"/>
    <property type="molecule type" value="Genomic_DNA"/>
</dbReference>
<keyword evidence="6" id="KW-0732">Signal</keyword>
<dbReference type="PANTHER" id="PTHR31683">
    <property type="entry name" value="PECTATE LYASE 18-RELATED"/>
    <property type="match status" value="1"/>
</dbReference>
<reference evidence="11" key="1">
    <citation type="submission" date="2019-03" db="EMBL/GenBank/DDBJ databases">
        <title>Single cell metagenomics reveals metabolic interactions within the superorganism composed of flagellate Streblomastix strix and complex community of Bacteroidetes bacteria on its surface.</title>
        <authorList>
            <person name="Treitli S.C."/>
            <person name="Kolisko M."/>
            <person name="Husnik F."/>
            <person name="Keeling P."/>
            <person name="Hampl V."/>
        </authorList>
    </citation>
    <scope>NUCLEOTIDE SEQUENCE</scope>
    <source>
        <strain evidence="11">STM</strain>
    </source>
</reference>
<dbReference type="SUPFAM" id="SSF51126">
    <property type="entry name" value="Pectin lyase-like"/>
    <property type="match status" value="1"/>
</dbReference>
<evidence type="ECO:0000259" key="10">
    <source>
        <dbReference type="SMART" id="SM00656"/>
    </source>
</evidence>
<proteinExistence type="predicted"/>
<dbReference type="InterPro" id="IPR012334">
    <property type="entry name" value="Pectin_lyas_fold"/>
</dbReference>
<dbReference type="GO" id="GO:0045490">
    <property type="term" value="P:pectin catabolic process"/>
    <property type="evidence" value="ECO:0007669"/>
    <property type="project" value="UniProtKB-UniPathway"/>
</dbReference>
<keyword evidence="8 11" id="KW-0456">Lyase</keyword>
<evidence type="ECO:0000313" key="11">
    <source>
        <dbReference type="EMBL" id="KAA6345715.1"/>
    </source>
</evidence>
<dbReference type="CDD" id="cd14948">
    <property type="entry name" value="BACON"/>
    <property type="match status" value="4"/>
</dbReference>
<comment type="pathway">
    <text evidence="3">Glycan metabolism; pectin degradation; 2-dehydro-3-deoxy-D-gluconate from pectin: step 2/5.</text>
</comment>